<reference evidence="3 4" key="1">
    <citation type="submission" date="2024-09" db="EMBL/GenBank/DDBJ databases">
        <authorList>
            <person name="Sun Q."/>
            <person name="Mori K."/>
        </authorList>
    </citation>
    <scope>NUCLEOTIDE SEQUENCE [LARGE SCALE GENOMIC DNA]</scope>
    <source>
        <strain evidence="3 4">TBRC 4576</strain>
    </source>
</reference>
<organism evidence="3 4">
    <name type="scientific">Lactiplantibacillus modestisalitolerans</name>
    <dbReference type="NCBI Taxonomy" id="1457219"/>
    <lineage>
        <taxon>Bacteria</taxon>
        <taxon>Bacillati</taxon>
        <taxon>Bacillota</taxon>
        <taxon>Bacilli</taxon>
        <taxon>Lactobacillales</taxon>
        <taxon>Lactobacillaceae</taxon>
        <taxon>Lactiplantibacillus</taxon>
    </lineage>
</organism>
<keyword evidence="3" id="KW-0489">Methyltransferase</keyword>
<accession>A0ABV5WSA7</accession>
<dbReference type="PANTHER" id="PTHR10815">
    <property type="entry name" value="METHYLATED-DNA--PROTEIN-CYSTEINE METHYLTRANSFERASE"/>
    <property type="match status" value="1"/>
</dbReference>
<dbReference type="InterPro" id="IPR036217">
    <property type="entry name" value="MethylDNA_cys_MeTrfase_DNAb"/>
</dbReference>
<dbReference type="PANTHER" id="PTHR10815:SF5">
    <property type="entry name" value="METHYLATED-DNA--PROTEIN-CYSTEINE METHYLTRANSFERASE"/>
    <property type="match status" value="1"/>
</dbReference>
<dbReference type="NCBIfam" id="TIGR00589">
    <property type="entry name" value="ogt"/>
    <property type="match status" value="1"/>
</dbReference>
<dbReference type="GO" id="GO:0032259">
    <property type="term" value="P:methylation"/>
    <property type="evidence" value="ECO:0007669"/>
    <property type="project" value="UniProtKB-KW"/>
</dbReference>
<proteinExistence type="predicted"/>
<dbReference type="Gene3D" id="1.10.10.10">
    <property type="entry name" value="Winged helix-like DNA-binding domain superfamily/Winged helix DNA-binding domain"/>
    <property type="match status" value="1"/>
</dbReference>
<name>A0ABV5WSA7_9LACO</name>
<protein>
    <submittedName>
        <fullName evidence="3">Methylated-DNA--[protein]-cysteine S-methyltransferase</fullName>
        <ecNumber evidence="3">2.1.1.63</ecNumber>
    </submittedName>
</protein>
<keyword evidence="4" id="KW-1185">Reference proteome</keyword>
<sequence>MHLSLTQTTIATQTYWLGQTANGLAFVGRANGPKDEWRDFFPAATATVEPNANQAAQAVLRDFLTGKTLRFDAPLDDTVGTAFQRQVWAILRTIPYGQQVSYQQVALQLNRPTAVRAVAHAIARNPCLIATPCHRVVRQDGTLGGYRGGLPMKRALLALEARTIKTRTSLPE</sequence>
<evidence type="ECO:0000259" key="2">
    <source>
        <dbReference type="Pfam" id="PF01035"/>
    </source>
</evidence>
<dbReference type="Proteomes" id="UP001589691">
    <property type="component" value="Unassembled WGS sequence"/>
</dbReference>
<keyword evidence="1" id="KW-0227">DNA damage</keyword>
<dbReference type="RefSeq" id="WP_137643194.1">
    <property type="nucleotide sequence ID" value="NZ_BJEA01000014.1"/>
</dbReference>
<dbReference type="CDD" id="cd06445">
    <property type="entry name" value="ATase"/>
    <property type="match status" value="1"/>
</dbReference>
<dbReference type="GO" id="GO:0003908">
    <property type="term" value="F:methylated-DNA-[protein]-cysteine S-methyltransferase activity"/>
    <property type="evidence" value="ECO:0007669"/>
    <property type="project" value="UniProtKB-EC"/>
</dbReference>
<dbReference type="SUPFAM" id="SSF46767">
    <property type="entry name" value="Methylated DNA-protein cysteine methyltransferase, C-terminal domain"/>
    <property type="match status" value="1"/>
</dbReference>
<gene>
    <name evidence="3" type="ORF">ACFFLI_01715</name>
</gene>
<comment type="caution">
    <text evidence="3">The sequence shown here is derived from an EMBL/GenBank/DDBJ whole genome shotgun (WGS) entry which is preliminary data.</text>
</comment>
<evidence type="ECO:0000256" key="1">
    <source>
        <dbReference type="ARBA" id="ARBA00022763"/>
    </source>
</evidence>
<feature type="domain" description="Methylated-DNA-[protein]-cysteine S-methyltransferase DNA binding" evidence="2">
    <location>
        <begin position="82"/>
        <end position="161"/>
    </location>
</feature>
<dbReference type="InterPro" id="IPR014048">
    <property type="entry name" value="MethylDNA_cys_MeTrfase_DNA-bd"/>
</dbReference>
<evidence type="ECO:0000313" key="4">
    <source>
        <dbReference type="Proteomes" id="UP001589691"/>
    </source>
</evidence>
<dbReference type="EMBL" id="JBHLZY010000005">
    <property type="protein sequence ID" value="MFB9768586.1"/>
    <property type="molecule type" value="Genomic_DNA"/>
</dbReference>
<evidence type="ECO:0000313" key="3">
    <source>
        <dbReference type="EMBL" id="MFB9768586.1"/>
    </source>
</evidence>
<dbReference type="InterPro" id="IPR036388">
    <property type="entry name" value="WH-like_DNA-bd_sf"/>
</dbReference>
<dbReference type="Pfam" id="PF01035">
    <property type="entry name" value="DNA_binding_1"/>
    <property type="match status" value="1"/>
</dbReference>
<keyword evidence="3" id="KW-0808">Transferase</keyword>
<dbReference type="EC" id="2.1.1.63" evidence="3"/>